<dbReference type="AlphaFoldDB" id="A0AAV0RR64"/>
<evidence type="ECO:0000313" key="2">
    <source>
        <dbReference type="Proteomes" id="UP001154282"/>
    </source>
</evidence>
<name>A0AAV0RR64_9ROSI</name>
<evidence type="ECO:0000313" key="1">
    <source>
        <dbReference type="EMBL" id="CAI0559955.1"/>
    </source>
</evidence>
<sequence length="21" mass="2359">MLVTWDLVPSLEPSSKMLLKA</sequence>
<reference evidence="1" key="1">
    <citation type="submission" date="2022-08" db="EMBL/GenBank/DDBJ databases">
        <authorList>
            <person name="Gutierrez-Valencia J."/>
        </authorList>
    </citation>
    <scope>NUCLEOTIDE SEQUENCE</scope>
</reference>
<accession>A0AAV0RR64</accession>
<organism evidence="1 2">
    <name type="scientific">Linum tenue</name>
    <dbReference type="NCBI Taxonomy" id="586396"/>
    <lineage>
        <taxon>Eukaryota</taxon>
        <taxon>Viridiplantae</taxon>
        <taxon>Streptophyta</taxon>
        <taxon>Embryophyta</taxon>
        <taxon>Tracheophyta</taxon>
        <taxon>Spermatophyta</taxon>
        <taxon>Magnoliopsida</taxon>
        <taxon>eudicotyledons</taxon>
        <taxon>Gunneridae</taxon>
        <taxon>Pentapetalae</taxon>
        <taxon>rosids</taxon>
        <taxon>fabids</taxon>
        <taxon>Malpighiales</taxon>
        <taxon>Linaceae</taxon>
        <taxon>Linum</taxon>
    </lineage>
</organism>
<gene>
    <name evidence="1" type="ORF">LITE_LOCUS49466</name>
</gene>
<dbReference type="EMBL" id="CAMGYJ010000011">
    <property type="protein sequence ID" value="CAI0559955.1"/>
    <property type="molecule type" value="Genomic_DNA"/>
</dbReference>
<proteinExistence type="predicted"/>
<protein>
    <submittedName>
        <fullName evidence="1">Uncharacterized protein</fullName>
    </submittedName>
</protein>
<keyword evidence="2" id="KW-1185">Reference proteome</keyword>
<comment type="caution">
    <text evidence="1">The sequence shown here is derived from an EMBL/GenBank/DDBJ whole genome shotgun (WGS) entry which is preliminary data.</text>
</comment>
<dbReference type="Proteomes" id="UP001154282">
    <property type="component" value="Unassembled WGS sequence"/>
</dbReference>